<reference evidence="3" key="2">
    <citation type="submission" date="2020-09" db="EMBL/GenBank/DDBJ databases">
        <authorList>
            <person name="Sun Q."/>
            <person name="Kim S."/>
        </authorList>
    </citation>
    <scope>NUCLEOTIDE SEQUENCE</scope>
    <source>
        <strain evidence="3">KCTC 42249</strain>
    </source>
</reference>
<evidence type="ECO:0000259" key="2">
    <source>
        <dbReference type="Pfam" id="PF13480"/>
    </source>
</evidence>
<dbReference type="Proteomes" id="UP000630142">
    <property type="component" value="Unassembled WGS sequence"/>
</dbReference>
<evidence type="ECO:0000313" key="3">
    <source>
        <dbReference type="EMBL" id="GHD07481.1"/>
    </source>
</evidence>
<comment type="caution">
    <text evidence="3">The sequence shown here is derived from an EMBL/GenBank/DDBJ whole genome shotgun (WGS) entry which is preliminary data.</text>
</comment>
<organism evidence="3 4">
    <name type="scientific">Tianweitania populi</name>
    <dbReference type="NCBI Taxonomy" id="1607949"/>
    <lineage>
        <taxon>Bacteria</taxon>
        <taxon>Pseudomonadati</taxon>
        <taxon>Pseudomonadota</taxon>
        <taxon>Alphaproteobacteria</taxon>
        <taxon>Hyphomicrobiales</taxon>
        <taxon>Phyllobacteriaceae</taxon>
        <taxon>Tianweitania</taxon>
    </lineage>
</organism>
<dbReference type="EMBL" id="BMZQ01000001">
    <property type="protein sequence ID" value="GHD07481.1"/>
    <property type="molecule type" value="Genomic_DNA"/>
</dbReference>
<dbReference type="RefSeq" id="WP_385964307.1">
    <property type="nucleotide sequence ID" value="NZ_JBHRUN010000002.1"/>
</dbReference>
<evidence type="ECO:0000313" key="4">
    <source>
        <dbReference type="Proteomes" id="UP000630142"/>
    </source>
</evidence>
<keyword evidence="4" id="KW-1185">Reference proteome</keyword>
<dbReference type="Gene3D" id="3.40.630.30">
    <property type="match status" value="1"/>
</dbReference>
<dbReference type="InterPro" id="IPR038740">
    <property type="entry name" value="BioF2-like_GNAT_dom"/>
</dbReference>
<feature type="region of interest" description="Disordered" evidence="1">
    <location>
        <begin position="389"/>
        <end position="412"/>
    </location>
</feature>
<dbReference type="InterPro" id="IPR016181">
    <property type="entry name" value="Acyl_CoA_acyltransferase"/>
</dbReference>
<dbReference type="SUPFAM" id="SSF55729">
    <property type="entry name" value="Acyl-CoA N-acyltransferases (Nat)"/>
    <property type="match status" value="1"/>
</dbReference>
<sequence>MVDAVVSKQPTLNKRAIVSDSVVPLARVDAVTEATLQRYRDFTSDTTCGAAQHPDWVDAWARTRSTEILFLSLELTGRTVLMMPLEVVRQKGCRVARAIGGNHANGNFSPILPGQAHLLSADVVAAMLKGLRRARPDIDLVLIERQTASIDGVANPFASVINVPSANIGLALDLSCGFEAVLDRIGRKRRLKKHRSQTRKLEAAGGFRRIEAKTPDEVERLVAEFLSQKADRFQRLGIRNVFADMQPFLTTLFNQAQNSPAPTFLLHGLEVGGIIRAVTGSSVVGDRLICEFGSIVEDELVHASPGDFLFFLNIEDAVRQGFKTYDFSVGDEGYKRAWCDIEMQQFDTIAPLTLKGRVYALALQGVIGAKRRIKANDRLWALLKRLRRGTASARSDASSSDGSSTDGSGDGD</sequence>
<gene>
    <name evidence="3" type="ORF">GCM10016234_05930</name>
</gene>
<name>A0A8J3GJ36_9HYPH</name>
<feature type="domain" description="BioF2-like acetyltransferase" evidence="2">
    <location>
        <begin position="189"/>
        <end position="336"/>
    </location>
</feature>
<evidence type="ECO:0000256" key="1">
    <source>
        <dbReference type="SAM" id="MobiDB-lite"/>
    </source>
</evidence>
<proteinExistence type="predicted"/>
<reference evidence="3" key="1">
    <citation type="journal article" date="2014" name="Int. J. Syst. Evol. Microbiol.">
        <title>Complete genome sequence of Corynebacterium casei LMG S-19264T (=DSM 44701T), isolated from a smear-ripened cheese.</title>
        <authorList>
            <consortium name="US DOE Joint Genome Institute (JGI-PGF)"/>
            <person name="Walter F."/>
            <person name="Albersmeier A."/>
            <person name="Kalinowski J."/>
            <person name="Ruckert C."/>
        </authorList>
    </citation>
    <scope>NUCLEOTIDE SEQUENCE</scope>
    <source>
        <strain evidence="3">KCTC 42249</strain>
    </source>
</reference>
<dbReference type="Pfam" id="PF13480">
    <property type="entry name" value="Acetyltransf_6"/>
    <property type="match status" value="1"/>
</dbReference>
<accession>A0A8J3GJ36</accession>
<protein>
    <submittedName>
        <fullName evidence="3">Acetyltransferase</fullName>
    </submittedName>
</protein>
<dbReference type="AlphaFoldDB" id="A0A8J3GJ36"/>